<name>A0AA89B4E1_9ASTE</name>
<evidence type="ECO:0000313" key="5">
    <source>
        <dbReference type="EMBL" id="KAK3021556.1"/>
    </source>
</evidence>
<proteinExistence type="inferred from homology"/>
<evidence type="ECO:0000256" key="3">
    <source>
        <dbReference type="SAM" id="Coils"/>
    </source>
</evidence>
<dbReference type="AlphaFoldDB" id="A0AA89B4E1"/>
<feature type="region of interest" description="Disordered" evidence="4">
    <location>
        <begin position="597"/>
        <end position="687"/>
    </location>
</feature>
<organism evidence="5 6">
    <name type="scientific">Escallonia herrerae</name>
    <dbReference type="NCBI Taxonomy" id="1293975"/>
    <lineage>
        <taxon>Eukaryota</taxon>
        <taxon>Viridiplantae</taxon>
        <taxon>Streptophyta</taxon>
        <taxon>Embryophyta</taxon>
        <taxon>Tracheophyta</taxon>
        <taxon>Spermatophyta</taxon>
        <taxon>Magnoliopsida</taxon>
        <taxon>eudicotyledons</taxon>
        <taxon>Gunneridae</taxon>
        <taxon>Pentapetalae</taxon>
        <taxon>asterids</taxon>
        <taxon>campanulids</taxon>
        <taxon>Escalloniales</taxon>
        <taxon>Escalloniaceae</taxon>
        <taxon>Escallonia</taxon>
    </lineage>
</organism>
<feature type="compositionally biased region" description="Basic and acidic residues" evidence="4">
    <location>
        <begin position="641"/>
        <end position="650"/>
    </location>
</feature>
<feature type="compositionally biased region" description="Polar residues" evidence="4">
    <location>
        <begin position="621"/>
        <end position="637"/>
    </location>
</feature>
<dbReference type="Pfam" id="PF05701">
    <property type="entry name" value="WEMBL"/>
    <property type="match status" value="1"/>
</dbReference>
<evidence type="ECO:0008006" key="7">
    <source>
        <dbReference type="Google" id="ProtNLM"/>
    </source>
</evidence>
<reference evidence="5" key="1">
    <citation type="submission" date="2022-12" db="EMBL/GenBank/DDBJ databases">
        <title>Draft genome assemblies for two species of Escallonia (Escalloniales).</title>
        <authorList>
            <person name="Chanderbali A."/>
            <person name="Dervinis C."/>
            <person name="Anghel I."/>
            <person name="Soltis D."/>
            <person name="Soltis P."/>
            <person name="Zapata F."/>
        </authorList>
    </citation>
    <scope>NUCLEOTIDE SEQUENCE</scope>
    <source>
        <strain evidence="5">UCBG64.0493</strain>
        <tissue evidence="5">Leaf</tissue>
    </source>
</reference>
<gene>
    <name evidence="5" type="ORF">RJ639_046504</name>
</gene>
<feature type="region of interest" description="Disordered" evidence="4">
    <location>
        <begin position="163"/>
        <end position="182"/>
    </location>
</feature>
<dbReference type="GO" id="GO:0009904">
    <property type="term" value="P:chloroplast accumulation movement"/>
    <property type="evidence" value="ECO:0007669"/>
    <property type="project" value="TreeGrafter"/>
</dbReference>
<feature type="compositionally biased region" description="Polar residues" evidence="4">
    <location>
        <begin position="164"/>
        <end position="179"/>
    </location>
</feature>
<feature type="coiled-coil region" evidence="3">
    <location>
        <begin position="431"/>
        <end position="486"/>
    </location>
</feature>
<sequence>MGMLSYHTRRDRIRNEDLLPEDEGGMVLSGELCISSMVAKERQNNTGSPKVEIGEIDTRAPFQSVKDAVSLFGEGSFSGEKPAIKKIKPHSAERVLAKETQLHLAQKELTKLKEQLKNAEDTKVQAHAELERAIRTLEDLTHKLKTLSEAKESAVRATEAAKNQAKQLEETTCGSTIGSGSAWKEDIRTSREQYLATISELDAAKLELRKIRQDRDATIEEKTAAFKRSAEADHAANANMDRAGEISKEISAVQESIGQVKIATLQAHQEQTKIYAEKDVQKQSYIAKLDESAKKLLALKKEIDPEVTKNLETQLAEAVSQVGALQKEMDNAKASDLDSVRSVTSELDGAKESLHKVAEEENSLRSLVESLKLNLENVKKEHSELKEKEAETESIVGNLHVKLRKSKSELEAALREESKVKSASDEMISTLNLLSSESNNARQETEAMKKQAEKLKNEAEATRIALEAAEERLKVAVEEAEEAKAAEATALGQIQILSERTNATRASTSESGAKITLSREEFESLSRKVEESDKLAAMKVAAAMAQVEAVKASENETLKRLEATQKEIGDMKSATQEALKRAEMAEAAKKAVEGELRRWREREQKKAEEAASRILAETEMSAKSSPSNYRTQTQNPPAKTMEFRKLEKSKTSVPKKVLLPNLSGIFSKKRNQVEGGSPSYLPGEKPV</sequence>
<dbReference type="EMBL" id="JAVXUP010000754">
    <property type="protein sequence ID" value="KAK3021556.1"/>
    <property type="molecule type" value="Genomic_DNA"/>
</dbReference>
<accession>A0AA89B4E1</accession>
<evidence type="ECO:0000256" key="4">
    <source>
        <dbReference type="SAM" id="MobiDB-lite"/>
    </source>
</evidence>
<dbReference type="GO" id="GO:0009903">
    <property type="term" value="P:chloroplast avoidance movement"/>
    <property type="evidence" value="ECO:0007669"/>
    <property type="project" value="TreeGrafter"/>
</dbReference>
<comment type="similarity">
    <text evidence="1">Belongs to the WEB family.</text>
</comment>
<keyword evidence="2 3" id="KW-0175">Coiled coil</keyword>
<dbReference type="Proteomes" id="UP001188597">
    <property type="component" value="Unassembled WGS sequence"/>
</dbReference>
<evidence type="ECO:0000256" key="2">
    <source>
        <dbReference type="ARBA" id="ARBA00023054"/>
    </source>
</evidence>
<evidence type="ECO:0000256" key="1">
    <source>
        <dbReference type="ARBA" id="ARBA00005485"/>
    </source>
</evidence>
<feature type="coiled-coil region" evidence="3">
    <location>
        <begin position="361"/>
        <end position="395"/>
    </location>
</feature>
<feature type="coiled-coil region" evidence="3">
    <location>
        <begin position="308"/>
        <end position="335"/>
    </location>
</feature>
<protein>
    <recommendedName>
        <fullName evidence="7">WEB family protein</fullName>
    </recommendedName>
</protein>
<evidence type="ECO:0000313" key="6">
    <source>
        <dbReference type="Proteomes" id="UP001188597"/>
    </source>
</evidence>
<dbReference type="PANTHER" id="PTHR32054">
    <property type="entry name" value="HEAVY CHAIN, PUTATIVE, EXPRESSED-RELATED-RELATED"/>
    <property type="match status" value="1"/>
</dbReference>
<keyword evidence="6" id="KW-1185">Reference proteome</keyword>
<dbReference type="InterPro" id="IPR008545">
    <property type="entry name" value="Web"/>
</dbReference>
<comment type="caution">
    <text evidence="5">The sequence shown here is derived from an EMBL/GenBank/DDBJ whole genome shotgun (WGS) entry which is preliminary data.</text>
</comment>
<dbReference type="PANTHER" id="PTHR32054:SF3">
    <property type="entry name" value="HEAVY CHAIN, PUTATIVE, EXPRESSED-RELATED"/>
    <property type="match status" value="1"/>
</dbReference>
<dbReference type="GO" id="GO:0005829">
    <property type="term" value="C:cytosol"/>
    <property type="evidence" value="ECO:0007669"/>
    <property type="project" value="TreeGrafter"/>
</dbReference>
<feature type="compositionally biased region" description="Basic and acidic residues" evidence="4">
    <location>
        <begin position="597"/>
        <end position="611"/>
    </location>
</feature>